<reference evidence="1" key="2">
    <citation type="submission" date="2018-04" db="EMBL/GenBank/DDBJ databases">
        <title>OnivRS2 (Oryza nivara Reference Sequence Version 2).</title>
        <authorList>
            <person name="Zhang J."/>
            <person name="Kudrna D."/>
            <person name="Lee S."/>
            <person name="Talag J."/>
            <person name="Rajasekar S."/>
            <person name="Welchert J."/>
            <person name="Hsing Y.-I."/>
            <person name="Wing R.A."/>
        </authorList>
    </citation>
    <scope>NUCLEOTIDE SEQUENCE [LARGE SCALE GENOMIC DNA]</scope>
</reference>
<protein>
    <submittedName>
        <fullName evidence="1">Uncharacterized protein</fullName>
    </submittedName>
</protein>
<dbReference type="Proteomes" id="UP000006591">
    <property type="component" value="Chromosome 10"/>
</dbReference>
<evidence type="ECO:0000313" key="1">
    <source>
        <dbReference type="EnsemblPlants" id="ONIVA10G00020.1"/>
    </source>
</evidence>
<accession>A0A0E0INQ8</accession>
<keyword evidence="2" id="KW-1185">Reference proteome</keyword>
<evidence type="ECO:0000313" key="2">
    <source>
        <dbReference type="Proteomes" id="UP000006591"/>
    </source>
</evidence>
<proteinExistence type="predicted"/>
<reference evidence="1" key="1">
    <citation type="submission" date="2015-04" db="UniProtKB">
        <authorList>
            <consortium name="EnsemblPlants"/>
        </authorList>
    </citation>
    <scope>IDENTIFICATION</scope>
    <source>
        <strain evidence="1">SL10</strain>
    </source>
</reference>
<dbReference type="AlphaFoldDB" id="A0A0E0INQ8"/>
<name>A0A0E0INQ8_ORYNI</name>
<organism evidence="1">
    <name type="scientific">Oryza nivara</name>
    <name type="common">Indian wild rice</name>
    <name type="synonym">Oryza sativa f. spontanea</name>
    <dbReference type="NCBI Taxonomy" id="4536"/>
    <lineage>
        <taxon>Eukaryota</taxon>
        <taxon>Viridiplantae</taxon>
        <taxon>Streptophyta</taxon>
        <taxon>Embryophyta</taxon>
        <taxon>Tracheophyta</taxon>
        <taxon>Spermatophyta</taxon>
        <taxon>Magnoliopsida</taxon>
        <taxon>Liliopsida</taxon>
        <taxon>Poales</taxon>
        <taxon>Poaceae</taxon>
        <taxon>BOP clade</taxon>
        <taxon>Oryzoideae</taxon>
        <taxon>Oryzeae</taxon>
        <taxon>Oryzinae</taxon>
        <taxon>Oryza</taxon>
    </lineage>
</organism>
<dbReference type="EnsemblPlants" id="ONIVA10G00020.1">
    <property type="protein sequence ID" value="ONIVA10G00020.1"/>
    <property type="gene ID" value="ONIVA10G00020"/>
</dbReference>
<dbReference type="HOGENOM" id="CLU_1067040_0_0_1"/>
<sequence length="261" mass="28493">MIGASLSPRPPQHAAQIRNKIVQPDGSKGHCHVHGDQGLLDFDLCTLLGCLFLRTILLVFRVVAALVISDDPRPHRRRRRRVTITVPHLCRAVAATAHCCRLRALAPRVLPRRVPSHRTAAASPSPPPRRALRRCRAVAVTVASPRVAIASPLVSSRAAAASCCAIAIIVPSPTLRLRSCPVAACLEPHTLRASHPPTLHRPPLPSVPYINPCLPFPPHTSQPPRAPTVAVPVRPPFYRRRARRGQAIPELLLVKDSIYKI</sequence>
<dbReference type="Gramene" id="ONIVA10G00020.1">
    <property type="protein sequence ID" value="ONIVA10G00020.1"/>
    <property type="gene ID" value="ONIVA10G00020"/>
</dbReference>